<evidence type="ECO:0000256" key="3">
    <source>
        <dbReference type="ARBA" id="ARBA00022989"/>
    </source>
</evidence>
<dbReference type="AlphaFoldDB" id="G0UYS7"/>
<accession>G0UYS7</accession>
<gene>
    <name evidence="7" type="ORF">TCIL3000_10_13270</name>
</gene>
<feature type="compositionally biased region" description="Polar residues" evidence="5">
    <location>
        <begin position="209"/>
        <end position="231"/>
    </location>
</feature>
<feature type="transmembrane region" description="Helical" evidence="6">
    <location>
        <begin position="352"/>
        <end position="372"/>
    </location>
</feature>
<feature type="transmembrane region" description="Helical" evidence="6">
    <location>
        <begin position="384"/>
        <end position="405"/>
    </location>
</feature>
<evidence type="ECO:0000313" key="7">
    <source>
        <dbReference type="EMBL" id="CCC94544.1"/>
    </source>
</evidence>
<evidence type="ECO:0000256" key="1">
    <source>
        <dbReference type="ARBA" id="ARBA00004141"/>
    </source>
</evidence>
<feature type="transmembrane region" description="Helical" evidence="6">
    <location>
        <begin position="40"/>
        <end position="58"/>
    </location>
</feature>
<dbReference type="InterPro" id="IPR039305">
    <property type="entry name" value="PILS2/6"/>
</dbReference>
<evidence type="ECO:0000256" key="6">
    <source>
        <dbReference type="SAM" id="Phobius"/>
    </source>
</evidence>
<feature type="transmembrane region" description="Helical" evidence="6">
    <location>
        <begin position="102"/>
        <end position="123"/>
    </location>
</feature>
<feature type="region of interest" description="Disordered" evidence="5">
    <location>
        <begin position="190"/>
        <end position="231"/>
    </location>
</feature>
<dbReference type="VEuPathDB" id="TriTrypDB:TcIL3000_10_13270"/>
<feature type="transmembrane region" description="Helical" evidence="6">
    <location>
        <begin position="138"/>
        <end position="160"/>
    </location>
</feature>
<dbReference type="PANTHER" id="PTHR31419">
    <property type="entry name" value="PROTEIN PIN-LIKES 2"/>
    <property type="match status" value="1"/>
</dbReference>
<dbReference type="EMBL" id="HE575323">
    <property type="protein sequence ID" value="CCC94544.1"/>
    <property type="molecule type" value="Genomic_DNA"/>
</dbReference>
<organism evidence="7">
    <name type="scientific">Trypanosoma congolense (strain IL3000)</name>
    <dbReference type="NCBI Taxonomy" id="1068625"/>
    <lineage>
        <taxon>Eukaryota</taxon>
        <taxon>Discoba</taxon>
        <taxon>Euglenozoa</taxon>
        <taxon>Kinetoplastea</taxon>
        <taxon>Metakinetoplastina</taxon>
        <taxon>Trypanosomatida</taxon>
        <taxon>Trypanosomatidae</taxon>
        <taxon>Trypanosoma</taxon>
        <taxon>Nannomonas</taxon>
    </lineage>
</organism>
<dbReference type="PANTHER" id="PTHR31419:SF1">
    <property type="entry name" value="PROTEIN PIN-LIKES 6"/>
    <property type="match status" value="1"/>
</dbReference>
<dbReference type="GO" id="GO:0055085">
    <property type="term" value="P:transmembrane transport"/>
    <property type="evidence" value="ECO:0007669"/>
    <property type="project" value="InterPro"/>
</dbReference>
<feature type="transmembrane region" description="Helical" evidence="6">
    <location>
        <begin position="70"/>
        <end position="90"/>
    </location>
</feature>
<keyword evidence="3 6" id="KW-1133">Transmembrane helix</keyword>
<proteinExistence type="predicted"/>
<dbReference type="Pfam" id="PF03547">
    <property type="entry name" value="Mem_trans"/>
    <property type="match status" value="1"/>
</dbReference>
<evidence type="ECO:0000256" key="5">
    <source>
        <dbReference type="SAM" id="MobiDB-lite"/>
    </source>
</evidence>
<dbReference type="GO" id="GO:0016020">
    <property type="term" value="C:membrane"/>
    <property type="evidence" value="ECO:0007669"/>
    <property type="project" value="UniProtKB-SubCell"/>
</dbReference>
<keyword evidence="4 6" id="KW-0472">Membrane</keyword>
<feature type="transmembrane region" description="Helical" evidence="6">
    <location>
        <begin position="6"/>
        <end position="28"/>
    </location>
</feature>
<feature type="transmembrane region" description="Helical" evidence="6">
    <location>
        <begin position="417"/>
        <end position="439"/>
    </location>
</feature>
<reference evidence="7" key="1">
    <citation type="journal article" date="2012" name="Proc. Natl. Acad. Sci. U.S.A.">
        <title>Antigenic diversity is generated by distinct evolutionary mechanisms in African trypanosome species.</title>
        <authorList>
            <person name="Jackson A.P."/>
            <person name="Berry A."/>
            <person name="Aslett M."/>
            <person name="Allison H.C."/>
            <person name="Burton P."/>
            <person name="Vavrova-Anderson J."/>
            <person name="Brown R."/>
            <person name="Browne H."/>
            <person name="Corton N."/>
            <person name="Hauser H."/>
            <person name="Gamble J."/>
            <person name="Gilderthorp R."/>
            <person name="Marcello L."/>
            <person name="McQuillan J."/>
            <person name="Otto T.D."/>
            <person name="Quail M.A."/>
            <person name="Sanders M.J."/>
            <person name="van Tonder A."/>
            <person name="Ginger M.L."/>
            <person name="Field M.C."/>
            <person name="Barry J.D."/>
            <person name="Hertz-Fowler C."/>
            <person name="Berriman M."/>
        </authorList>
    </citation>
    <scope>NUCLEOTIDE SEQUENCE</scope>
    <source>
        <strain evidence="7">IL3000</strain>
    </source>
</reference>
<evidence type="ECO:0000256" key="2">
    <source>
        <dbReference type="ARBA" id="ARBA00022692"/>
    </source>
</evidence>
<feature type="region of interest" description="Disordered" evidence="5">
    <location>
        <begin position="309"/>
        <end position="337"/>
    </location>
</feature>
<dbReference type="InterPro" id="IPR004776">
    <property type="entry name" value="Mem_transp_PIN-like"/>
</dbReference>
<feature type="transmembrane region" description="Helical" evidence="6">
    <location>
        <begin position="235"/>
        <end position="259"/>
    </location>
</feature>
<feature type="compositionally biased region" description="Basic and acidic residues" evidence="5">
    <location>
        <begin position="314"/>
        <end position="331"/>
    </location>
</feature>
<sequence length="442" mass="48266">MSVAYCIAKSASIVMETVLCALFGVFVWKRITSPKQSTEGIAAISLTVFLPSLTFVTITRQAKWGNITAFLWMFVFACLSKTMTLLLATFTRSLCPAQWHGAILLSSILQSSLTFGITAPFLLRGLSLDTSMVTENVLAYVLFYSAVSFLISWVIGELVVKPFMEERHHESLMSSRLELVHYGTQIMQREESVNESEVPVTDSVKTRHGSNSDNHTEQEAQNQPHPSRSSRCSDALGVIAAVSKRPIIVIAFVSVIIGITPPLQWILVSPLGVMVVGGMKLIAYGSVPLQLFLYGVELFAAQEMAGTTRTARTGVEERERDSDSAPGRDGEATSAGQNNCGAKRGTLVMCSLLAFNVHFLVPMVCFAFILLLRSHNLLPSDINFLLAALIGTCAPSTVDPFLVYNANEIMSATYSKILPFMDASAIVATIVWFSVYFLYLGG</sequence>
<protein>
    <submittedName>
        <fullName evidence="7">Putative transporter</fullName>
    </submittedName>
</protein>
<evidence type="ECO:0000256" key="4">
    <source>
        <dbReference type="ARBA" id="ARBA00023136"/>
    </source>
</evidence>
<comment type="subcellular location">
    <subcellularLocation>
        <location evidence="1">Membrane</location>
        <topology evidence="1">Multi-pass membrane protein</topology>
    </subcellularLocation>
</comment>
<keyword evidence="2 6" id="KW-0812">Transmembrane</keyword>
<name>G0UYS7_TRYCI</name>